<keyword evidence="4" id="KW-0732">Signal</keyword>
<keyword evidence="2" id="KW-0645">Protease</keyword>
<dbReference type="GO" id="GO:0008233">
    <property type="term" value="F:peptidase activity"/>
    <property type="evidence" value="ECO:0007669"/>
    <property type="project" value="UniProtKB-KW"/>
</dbReference>
<gene>
    <name evidence="6" type="ORF">RND81_09G219700</name>
</gene>
<dbReference type="Pfam" id="PF14541">
    <property type="entry name" value="TAXi_C"/>
    <property type="match status" value="1"/>
</dbReference>
<feature type="chain" id="PRO_5043598196" description="Peptidase A1 domain-containing protein" evidence="4">
    <location>
        <begin position="28"/>
        <end position="450"/>
    </location>
</feature>
<dbReference type="EMBL" id="JBDFQZ010000009">
    <property type="protein sequence ID" value="KAK9691781.1"/>
    <property type="molecule type" value="Genomic_DNA"/>
</dbReference>
<proteinExistence type="inferred from homology"/>
<dbReference type="GO" id="GO:0005576">
    <property type="term" value="C:extracellular region"/>
    <property type="evidence" value="ECO:0007669"/>
    <property type="project" value="TreeGrafter"/>
</dbReference>
<comment type="caution">
    <text evidence="6">The sequence shown here is derived from an EMBL/GenBank/DDBJ whole genome shotgun (WGS) entry which is preliminary data.</text>
</comment>
<dbReference type="InterPro" id="IPR032799">
    <property type="entry name" value="TAXi_C"/>
</dbReference>
<dbReference type="Proteomes" id="UP001443914">
    <property type="component" value="Unassembled WGS sequence"/>
</dbReference>
<evidence type="ECO:0000313" key="7">
    <source>
        <dbReference type="Proteomes" id="UP001443914"/>
    </source>
</evidence>
<evidence type="ECO:0000256" key="1">
    <source>
        <dbReference type="ARBA" id="ARBA00007447"/>
    </source>
</evidence>
<dbReference type="PROSITE" id="PS51767">
    <property type="entry name" value="PEPTIDASE_A1"/>
    <property type="match status" value="1"/>
</dbReference>
<evidence type="ECO:0000259" key="5">
    <source>
        <dbReference type="PROSITE" id="PS51767"/>
    </source>
</evidence>
<protein>
    <recommendedName>
        <fullName evidence="5">Peptidase A1 domain-containing protein</fullName>
    </recommendedName>
</protein>
<dbReference type="AlphaFoldDB" id="A0AAW1IPD0"/>
<dbReference type="InterPro" id="IPR032861">
    <property type="entry name" value="TAXi_N"/>
</dbReference>
<feature type="domain" description="Peptidase A1" evidence="5">
    <location>
        <begin position="91"/>
        <end position="446"/>
    </location>
</feature>
<dbReference type="SUPFAM" id="SSF50630">
    <property type="entry name" value="Acid proteases"/>
    <property type="match status" value="1"/>
</dbReference>
<organism evidence="6 7">
    <name type="scientific">Saponaria officinalis</name>
    <name type="common">Common soapwort</name>
    <name type="synonym">Lychnis saponaria</name>
    <dbReference type="NCBI Taxonomy" id="3572"/>
    <lineage>
        <taxon>Eukaryota</taxon>
        <taxon>Viridiplantae</taxon>
        <taxon>Streptophyta</taxon>
        <taxon>Embryophyta</taxon>
        <taxon>Tracheophyta</taxon>
        <taxon>Spermatophyta</taxon>
        <taxon>Magnoliopsida</taxon>
        <taxon>eudicotyledons</taxon>
        <taxon>Gunneridae</taxon>
        <taxon>Pentapetalae</taxon>
        <taxon>Caryophyllales</taxon>
        <taxon>Caryophyllaceae</taxon>
        <taxon>Caryophylleae</taxon>
        <taxon>Saponaria</taxon>
    </lineage>
</organism>
<reference evidence="6" key="1">
    <citation type="submission" date="2024-03" db="EMBL/GenBank/DDBJ databases">
        <title>WGS assembly of Saponaria officinalis var. Norfolk2.</title>
        <authorList>
            <person name="Jenkins J."/>
            <person name="Shu S."/>
            <person name="Grimwood J."/>
            <person name="Barry K."/>
            <person name="Goodstein D."/>
            <person name="Schmutz J."/>
            <person name="Leebens-Mack J."/>
            <person name="Osbourn A."/>
        </authorList>
    </citation>
    <scope>NUCLEOTIDE SEQUENCE [LARGE SCALE GENOMIC DNA]</scope>
    <source>
        <strain evidence="6">JIC</strain>
    </source>
</reference>
<dbReference type="Pfam" id="PF14543">
    <property type="entry name" value="TAXi_N"/>
    <property type="match status" value="1"/>
</dbReference>
<dbReference type="PANTHER" id="PTHR47967:SF128">
    <property type="entry name" value="ASPARTIC PROTEINASE CDR1-LIKE"/>
    <property type="match status" value="1"/>
</dbReference>
<accession>A0AAW1IPD0</accession>
<dbReference type="Gene3D" id="2.40.70.10">
    <property type="entry name" value="Acid Proteases"/>
    <property type="match status" value="2"/>
</dbReference>
<keyword evidence="3" id="KW-0378">Hydrolase</keyword>
<comment type="similarity">
    <text evidence="1">Belongs to the peptidase A1 family.</text>
</comment>
<keyword evidence="7" id="KW-1185">Reference proteome</keyword>
<dbReference type="PANTHER" id="PTHR47967">
    <property type="entry name" value="OS07G0603500 PROTEIN-RELATED"/>
    <property type="match status" value="1"/>
</dbReference>
<evidence type="ECO:0000313" key="6">
    <source>
        <dbReference type="EMBL" id="KAK9691781.1"/>
    </source>
</evidence>
<feature type="signal peptide" evidence="4">
    <location>
        <begin position="1"/>
        <end position="27"/>
    </location>
</feature>
<evidence type="ECO:0000256" key="4">
    <source>
        <dbReference type="SAM" id="SignalP"/>
    </source>
</evidence>
<evidence type="ECO:0000256" key="3">
    <source>
        <dbReference type="ARBA" id="ARBA00022801"/>
    </source>
</evidence>
<name>A0AAW1IPD0_SAPOF</name>
<sequence>MSQIKMLLNSLLHLLLHIIPILYQANAFSMKIIPIDSPHLQILPKSFTVKERHHFLRNISLSRAFYAHKQNAKLGINSISSPLSNIQTSYFVTKLTFGTRKPAFSPVLVLDISADQTWIQCADCNPCFKLNATFPVEESSSYMRLDPSDTRCSPTIVYNGTCGFDSTFGSGHAQGYMGTDTFIFNETSGYFPNIAFGCGTNNDGFGFGSDPANIIAGVHGLGTGPRSMMTQLDIDTKGRFTYCIPSGNNVSTILFGDEAIISGDTARKLQTIGMNPKARYHLYLDGITVQETRLDIDPTLFELDDQKFSKGFFIDPSATFTVLTYSAYIKLKGALLSYFAKYTWDPLPSNTTIFDLCYPYVPDPSRGQAYPSVTFNFIKSPYKGAGIVKLLFDSKNIFGNFAISKGFCLQMLPTADLKDGPSILGAFQQKNLQFLFDINNRLLSFVPKKC</sequence>
<evidence type="ECO:0000256" key="2">
    <source>
        <dbReference type="ARBA" id="ARBA00022670"/>
    </source>
</evidence>
<dbReference type="GO" id="GO:0006508">
    <property type="term" value="P:proteolysis"/>
    <property type="evidence" value="ECO:0007669"/>
    <property type="project" value="UniProtKB-KW"/>
</dbReference>
<dbReference type="InterPro" id="IPR033121">
    <property type="entry name" value="PEPTIDASE_A1"/>
</dbReference>
<dbReference type="InterPro" id="IPR021109">
    <property type="entry name" value="Peptidase_aspartic_dom_sf"/>
</dbReference>
<dbReference type="InterPro" id="IPR051708">
    <property type="entry name" value="Plant_Aspart_Prot_A1"/>
</dbReference>